<protein>
    <recommendedName>
        <fullName evidence="9">Prepilin leader peptidase/N-methyltransferase</fullName>
        <ecNumber evidence="9">2.1.1.-</ecNumber>
        <ecNumber evidence="9">3.4.23.43</ecNumber>
    </recommendedName>
</protein>
<evidence type="ECO:0000256" key="10">
    <source>
        <dbReference type="SAM" id="Phobius"/>
    </source>
</evidence>
<comment type="catalytic activity">
    <reaction evidence="9">
        <text>Typically cleaves a -Gly-|-Phe- bond to release an N-terminal, basic peptide of 5-8 residues from type IV prepilin, and then N-methylates the new N-terminal amino group, the methyl donor being S-adenosyl-L-methionine.</text>
        <dbReference type="EC" id="3.4.23.43"/>
    </reaction>
</comment>
<organism evidence="13 14">
    <name type="scientific">Sphingomonas taxi</name>
    <dbReference type="NCBI Taxonomy" id="1549858"/>
    <lineage>
        <taxon>Bacteria</taxon>
        <taxon>Pseudomonadati</taxon>
        <taxon>Pseudomonadota</taxon>
        <taxon>Alphaproteobacteria</taxon>
        <taxon>Sphingomonadales</taxon>
        <taxon>Sphingomonadaceae</taxon>
        <taxon>Sphingomonas</taxon>
    </lineage>
</organism>
<keyword evidence="7 10" id="KW-0472">Membrane</keyword>
<dbReference type="Gene3D" id="1.20.120.1220">
    <property type="match status" value="1"/>
</dbReference>
<dbReference type="InterPro" id="IPR010627">
    <property type="entry name" value="Prepilin_pept_A24_N"/>
</dbReference>
<dbReference type="PRINTS" id="PR00864">
    <property type="entry name" value="PREPILNPTASE"/>
</dbReference>
<evidence type="ECO:0000256" key="6">
    <source>
        <dbReference type="ARBA" id="ARBA00022989"/>
    </source>
</evidence>
<comment type="similarity">
    <text evidence="2 8">Belongs to the peptidase A24 family.</text>
</comment>
<dbReference type="EMBL" id="QFQI01000003">
    <property type="protein sequence ID" value="PZQ61269.1"/>
    <property type="molecule type" value="Genomic_DNA"/>
</dbReference>
<evidence type="ECO:0000256" key="3">
    <source>
        <dbReference type="ARBA" id="ARBA00022475"/>
    </source>
</evidence>
<comment type="subcellular location">
    <subcellularLocation>
        <location evidence="1">Cell inner membrane</location>
        <topology evidence="1">Multi-pass membrane protein</topology>
    </subcellularLocation>
    <subcellularLocation>
        <location evidence="9">Cell membrane</location>
        <topology evidence="9">Multi-pass membrane protein</topology>
    </subcellularLocation>
</comment>
<dbReference type="GO" id="GO:0008168">
    <property type="term" value="F:methyltransferase activity"/>
    <property type="evidence" value="ECO:0007669"/>
    <property type="project" value="UniProtKB-KW"/>
</dbReference>
<accession>A0A2W5PAX2</accession>
<name>A0A2W5PAX2_9SPHN</name>
<evidence type="ECO:0000256" key="4">
    <source>
        <dbReference type="ARBA" id="ARBA00022519"/>
    </source>
</evidence>
<feature type="transmembrane region" description="Helical" evidence="10">
    <location>
        <begin position="6"/>
        <end position="29"/>
    </location>
</feature>
<evidence type="ECO:0000256" key="5">
    <source>
        <dbReference type="ARBA" id="ARBA00022692"/>
    </source>
</evidence>
<dbReference type="Pfam" id="PF01478">
    <property type="entry name" value="Peptidase_A24"/>
    <property type="match status" value="1"/>
</dbReference>
<dbReference type="Proteomes" id="UP000249229">
    <property type="component" value="Unassembled WGS sequence"/>
</dbReference>
<keyword evidence="9" id="KW-0511">Multifunctional enzyme</keyword>
<evidence type="ECO:0000259" key="12">
    <source>
        <dbReference type="Pfam" id="PF06750"/>
    </source>
</evidence>
<feature type="transmembrane region" description="Helical" evidence="10">
    <location>
        <begin position="226"/>
        <end position="245"/>
    </location>
</feature>
<dbReference type="GO" id="GO:0032259">
    <property type="term" value="P:methylation"/>
    <property type="evidence" value="ECO:0007669"/>
    <property type="project" value="UniProtKB-KW"/>
</dbReference>
<dbReference type="PANTHER" id="PTHR30487:SF0">
    <property type="entry name" value="PREPILIN LEADER PEPTIDASE_N-METHYLTRANSFERASE-RELATED"/>
    <property type="match status" value="1"/>
</dbReference>
<evidence type="ECO:0000313" key="13">
    <source>
        <dbReference type="EMBL" id="PZQ61269.1"/>
    </source>
</evidence>
<dbReference type="PANTHER" id="PTHR30487">
    <property type="entry name" value="TYPE 4 PREPILIN-LIKE PROTEINS LEADER PEPTIDE-PROCESSING ENZYME"/>
    <property type="match status" value="1"/>
</dbReference>
<dbReference type="AlphaFoldDB" id="A0A2W5PAX2"/>
<feature type="domain" description="Prepilin type IV endopeptidase peptidase" evidence="11">
    <location>
        <begin position="106"/>
        <end position="212"/>
    </location>
</feature>
<dbReference type="GO" id="GO:0006465">
    <property type="term" value="P:signal peptide processing"/>
    <property type="evidence" value="ECO:0007669"/>
    <property type="project" value="TreeGrafter"/>
</dbReference>
<feature type="domain" description="Prepilin peptidase A24 N-terminal" evidence="12">
    <location>
        <begin position="14"/>
        <end position="93"/>
    </location>
</feature>
<proteinExistence type="inferred from homology"/>
<keyword evidence="9" id="KW-0808">Transferase</keyword>
<dbReference type="EC" id="2.1.1.-" evidence="9"/>
<evidence type="ECO:0000256" key="8">
    <source>
        <dbReference type="RuleBase" id="RU003793"/>
    </source>
</evidence>
<evidence type="ECO:0000256" key="2">
    <source>
        <dbReference type="ARBA" id="ARBA00005801"/>
    </source>
</evidence>
<keyword evidence="4" id="KW-0997">Cell inner membrane</keyword>
<evidence type="ECO:0000313" key="14">
    <source>
        <dbReference type="Proteomes" id="UP000249229"/>
    </source>
</evidence>
<dbReference type="Pfam" id="PF06750">
    <property type="entry name" value="A24_N_bact"/>
    <property type="match status" value="1"/>
</dbReference>
<evidence type="ECO:0000256" key="9">
    <source>
        <dbReference type="RuleBase" id="RU003794"/>
    </source>
</evidence>
<feature type="transmembrane region" description="Helical" evidence="10">
    <location>
        <begin position="151"/>
        <end position="171"/>
    </location>
</feature>
<gene>
    <name evidence="13" type="ORF">DI544_06820</name>
</gene>
<comment type="function">
    <text evidence="9">Plays an essential role in type IV pili and type II pseudopili formation by proteolytically removing the leader sequence from substrate proteins and subsequently monomethylating the alpha-amino group of the newly exposed N-terminal phenylalanine.</text>
</comment>
<evidence type="ECO:0000256" key="1">
    <source>
        <dbReference type="ARBA" id="ARBA00004429"/>
    </source>
</evidence>
<feature type="transmembrane region" description="Helical" evidence="10">
    <location>
        <begin position="191"/>
        <end position="214"/>
    </location>
</feature>
<keyword evidence="9" id="KW-0378">Hydrolase</keyword>
<keyword evidence="3" id="KW-1003">Cell membrane</keyword>
<feature type="transmembrane region" description="Helical" evidence="10">
    <location>
        <begin position="83"/>
        <end position="116"/>
    </location>
</feature>
<keyword evidence="9" id="KW-0645">Protease</keyword>
<dbReference type="EC" id="3.4.23.43" evidence="9"/>
<dbReference type="GO" id="GO:0004190">
    <property type="term" value="F:aspartic-type endopeptidase activity"/>
    <property type="evidence" value="ECO:0007669"/>
    <property type="project" value="UniProtKB-EC"/>
</dbReference>
<keyword evidence="6 10" id="KW-1133">Transmembrane helix</keyword>
<feature type="transmembrane region" description="Helical" evidence="10">
    <location>
        <begin position="122"/>
        <end position="142"/>
    </location>
</feature>
<sequence length="250" mass="25770">MADAALWALALGALGAIIGSFLATVAVRWPRGRSVLRGRSACDGCGRTLRAYELVPLLGWAIARGRCLRCGARIDPLHPAIEAGCAAIGVATALVAAGPVALAGAMFGWLLLVLAVMDARDFWLPDPLVAALALTGVASAFWSPPAPGDRAIGAAGGFVLLWLVAAGYRRWRGREGLGGGDPKLFGAIGVWLGWRMLPAVLLTAGLVGLGWVLFQQARGRAMVADDALPLGTLLAIAAYPAWLVMVGSGA</sequence>
<keyword evidence="9" id="KW-0489">Methyltransferase</keyword>
<comment type="caution">
    <text evidence="13">The sequence shown here is derived from an EMBL/GenBank/DDBJ whole genome shotgun (WGS) entry which is preliminary data.</text>
</comment>
<keyword evidence="5 9" id="KW-0812">Transmembrane</keyword>
<evidence type="ECO:0000259" key="11">
    <source>
        <dbReference type="Pfam" id="PF01478"/>
    </source>
</evidence>
<dbReference type="InterPro" id="IPR050882">
    <property type="entry name" value="Prepilin_peptidase/N-MTase"/>
</dbReference>
<dbReference type="InterPro" id="IPR000045">
    <property type="entry name" value="Prepilin_IV_endopep_pep"/>
</dbReference>
<evidence type="ECO:0000256" key="7">
    <source>
        <dbReference type="ARBA" id="ARBA00023136"/>
    </source>
</evidence>
<reference evidence="13 14" key="1">
    <citation type="submission" date="2017-08" db="EMBL/GenBank/DDBJ databases">
        <title>Infants hospitalized years apart are colonized by the same room-sourced microbial strains.</title>
        <authorList>
            <person name="Brooks B."/>
            <person name="Olm M.R."/>
            <person name="Firek B.A."/>
            <person name="Baker R."/>
            <person name="Thomas B.C."/>
            <person name="Morowitz M.J."/>
            <person name="Banfield J.F."/>
        </authorList>
    </citation>
    <scope>NUCLEOTIDE SEQUENCE [LARGE SCALE GENOMIC DNA]</scope>
    <source>
        <strain evidence="13">S2_005_001_R1_22</strain>
    </source>
</reference>
<dbReference type="InterPro" id="IPR014032">
    <property type="entry name" value="Peptidase_A24A_bac"/>
</dbReference>
<dbReference type="GO" id="GO:0005886">
    <property type="term" value="C:plasma membrane"/>
    <property type="evidence" value="ECO:0007669"/>
    <property type="project" value="UniProtKB-SubCell"/>
</dbReference>